<protein>
    <recommendedName>
        <fullName evidence="2">Transposase IS116/IS110/IS902 family protein</fullName>
    </recommendedName>
</protein>
<evidence type="ECO:0000313" key="1">
    <source>
        <dbReference type="EMBL" id="VFJ46818.1"/>
    </source>
</evidence>
<dbReference type="AlphaFoldDB" id="A0A450S4Q5"/>
<accession>A0A450S4Q5</accession>
<sequence>MGSWIKGLGRGLARTMHLKRKAANASEEASAMAWKAQKRLCARYYTFTRASKNTKLTCVAVTRELVGFVWDIVCREMPKLVVS</sequence>
<reference evidence="1" key="1">
    <citation type="submission" date="2019-02" db="EMBL/GenBank/DDBJ databases">
        <authorList>
            <person name="Gruber-Vodicka R. H."/>
            <person name="Seah K. B. B."/>
        </authorList>
    </citation>
    <scope>NUCLEOTIDE SEQUENCE</scope>
    <source>
        <strain evidence="1">BECK_BZ106</strain>
    </source>
</reference>
<dbReference type="EMBL" id="CAADFD010000001">
    <property type="protein sequence ID" value="VFJ46818.1"/>
    <property type="molecule type" value="Genomic_DNA"/>
</dbReference>
<proteinExistence type="predicted"/>
<name>A0A450S4Q5_9GAMM</name>
<organism evidence="1">
    <name type="scientific">Candidatus Kentrum sp. FW</name>
    <dbReference type="NCBI Taxonomy" id="2126338"/>
    <lineage>
        <taxon>Bacteria</taxon>
        <taxon>Pseudomonadati</taxon>
        <taxon>Pseudomonadota</taxon>
        <taxon>Gammaproteobacteria</taxon>
        <taxon>Candidatus Kentrum</taxon>
    </lineage>
</organism>
<gene>
    <name evidence="1" type="ORF">BECKFW1821B_GA0114236_100173</name>
</gene>
<evidence type="ECO:0008006" key="2">
    <source>
        <dbReference type="Google" id="ProtNLM"/>
    </source>
</evidence>